<gene>
    <name evidence="1" type="ORF">MAM1_0017c01562</name>
</gene>
<dbReference type="AlphaFoldDB" id="A0A0C9MG78"/>
<proteinExistence type="predicted"/>
<sequence>MAIEPKKIPDDLIQFKLPRSHKPGEDRVSKLIARHQSTVDMITASLLGVNEGTYTSTNTTFTDGTECDVLYIPQSSAIPSLPPVIIEFQHSATKSFMCRSINYCVNVFNRFKIFPILLIFCINKVELKSLADQFKPNSGRSYFLETPSNHFALYCYMITKESIISDVDNLNEEITSCQTFSLDGQ</sequence>
<protein>
    <submittedName>
        <fullName evidence="1">Uncharacterized protein</fullName>
    </submittedName>
</protein>
<dbReference type="Proteomes" id="UP000053815">
    <property type="component" value="Unassembled WGS sequence"/>
</dbReference>
<reference evidence="1" key="1">
    <citation type="submission" date="2014-09" db="EMBL/GenBank/DDBJ databases">
        <title>Draft genome sequence of an oleaginous Mucoromycotina fungus Mucor ambiguus NBRC6742.</title>
        <authorList>
            <person name="Takeda I."/>
            <person name="Yamane N."/>
            <person name="Morita T."/>
            <person name="Tamano K."/>
            <person name="Machida M."/>
            <person name="Baker S."/>
            <person name="Koike H."/>
        </authorList>
    </citation>
    <scope>NUCLEOTIDE SEQUENCE</scope>
    <source>
        <strain evidence="1">NBRC 6742</strain>
    </source>
</reference>
<name>A0A0C9MG78_9FUNG</name>
<keyword evidence="2" id="KW-1185">Reference proteome</keyword>
<evidence type="ECO:0000313" key="1">
    <source>
        <dbReference type="EMBL" id="GAN02122.1"/>
    </source>
</evidence>
<dbReference type="EMBL" id="DF836306">
    <property type="protein sequence ID" value="GAN02122.1"/>
    <property type="molecule type" value="Genomic_DNA"/>
</dbReference>
<accession>A0A0C9MG78</accession>
<dbReference type="OrthoDB" id="2282250at2759"/>
<organism evidence="1">
    <name type="scientific">Mucor ambiguus</name>
    <dbReference type="NCBI Taxonomy" id="91626"/>
    <lineage>
        <taxon>Eukaryota</taxon>
        <taxon>Fungi</taxon>
        <taxon>Fungi incertae sedis</taxon>
        <taxon>Mucoromycota</taxon>
        <taxon>Mucoromycotina</taxon>
        <taxon>Mucoromycetes</taxon>
        <taxon>Mucorales</taxon>
        <taxon>Mucorineae</taxon>
        <taxon>Mucoraceae</taxon>
        <taxon>Mucor</taxon>
    </lineage>
</organism>
<evidence type="ECO:0000313" key="2">
    <source>
        <dbReference type="Proteomes" id="UP000053815"/>
    </source>
</evidence>